<dbReference type="Gene3D" id="3.30.420.10">
    <property type="entry name" value="Ribonuclease H-like superfamily/Ribonuclease H"/>
    <property type="match status" value="1"/>
</dbReference>
<keyword evidence="6" id="KW-0540">Nuclease</keyword>
<keyword evidence="13" id="KW-0511">Multifunctional enzyme</keyword>
<evidence type="ECO:0000313" key="18">
    <source>
        <dbReference type="EMBL" id="SBR42103.1"/>
    </source>
</evidence>
<keyword evidence="9" id="KW-0460">Magnesium</keyword>
<dbReference type="InterPro" id="IPR036397">
    <property type="entry name" value="RNaseH_sf"/>
</dbReference>
<dbReference type="Pfam" id="PF17919">
    <property type="entry name" value="RT_RNaseH_2"/>
    <property type="match status" value="1"/>
</dbReference>
<dbReference type="InterPro" id="IPR043502">
    <property type="entry name" value="DNA/RNA_pol_sf"/>
</dbReference>
<feature type="region of interest" description="Disordered" evidence="15">
    <location>
        <begin position="1570"/>
        <end position="1656"/>
    </location>
</feature>
<dbReference type="Pfam" id="PF13975">
    <property type="entry name" value="gag-asp_proteas"/>
    <property type="match status" value="1"/>
</dbReference>
<dbReference type="CDD" id="cd01647">
    <property type="entry name" value="RT_LTR"/>
    <property type="match status" value="1"/>
</dbReference>
<dbReference type="InterPro" id="IPR021109">
    <property type="entry name" value="Peptidase_aspartic_dom_sf"/>
</dbReference>
<keyword evidence="12" id="KW-0695">RNA-directed DNA polymerase</keyword>
<dbReference type="PANTHER" id="PTHR37984:SF5">
    <property type="entry name" value="PROTEIN NYNRIN-LIKE"/>
    <property type="match status" value="1"/>
</dbReference>
<dbReference type="SUPFAM" id="SSF50630">
    <property type="entry name" value="Acid proteases"/>
    <property type="match status" value="1"/>
</dbReference>
<dbReference type="Pfam" id="PF00078">
    <property type="entry name" value="RVT_1"/>
    <property type="match status" value="1"/>
</dbReference>
<dbReference type="Pfam" id="PF17921">
    <property type="entry name" value="Integrase_H2C2"/>
    <property type="match status" value="1"/>
</dbReference>
<evidence type="ECO:0000259" key="16">
    <source>
        <dbReference type="PROSITE" id="PS50878"/>
    </source>
</evidence>
<feature type="region of interest" description="Disordered" evidence="15">
    <location>
        <begin position="261"/>
        <end position="296"/>
    </location>
</feature>
<dbReference type="FunFam" id="3.30.70.270:FF:000020">
    <property type="entry name" value="Transposon Tf2-6 polyprotein-like Protein"/>
    <property type="match status" value="1"/>
</dbReference>
<dbReference type="PROSITE" id="PS50878">
    <property type="entry name" value="RT_POL"/>
    <property type="match status" value="1"/>
</dbReference>
<evidence type="ECO:0000256" key="7">
    <source>
        <dbReference type="ARBA" id="ARBA00022759"/>
    </source>
</evidence>
<dbReference type="PROSITE" id="PS00141">
    <property type="entry name" value="ASP_PROTEASE"/>
    <property type="match status" value="1"/>
</dbReference>
<evidence type="ECO:0000256" key="4">
    <source>
        <dbReference type="ARBA" id="ARBA00022679"/>
    </source>
</evidence>
<keyword evidence="5" id="KW-0548">Nucleotidyltransferase</keyword>
<dbReference type="SUPFAM" id="SSF53098">
    <property type="entry name" value="Ribonuclease H-like"/>
    <property type="match status" value="1"/>
</dbReference>
<feature type="domain" description="Integrase catalytic" evidence="17">
    <location>
        <begin position="1239"/>
        <end position="1397"/>
    </location>
</feature>
<dbReference type="Pfam" id="PF00665">
    <property type="entry name" value="rve"/>
    <property type="match status" value="1"/>
</dbReference>
<dbReference type="FunFam" id="3.10.10.10:FF:000007">
    <property type="entry name" value="Retrovirus-related Pol polyprotein from transposon 17.6-like Protein"/>
    <property type="match status" value="1"/>
</dbReference>
<dbReference type="Gene3D" id="3.10.10.10">
    <property type="entry name" value="HIV Type 1 Reverse Transcriptase, subunit A, domain 1"/>
    <property type="match status" value="1"/>
</dbReference>
<dbReference type="InterPro" id="IPR001584">
    <property type="entry name" value="Integrase_cat-core"/>
</dbReference>
<evidence type="ECO:0000256" key="9">
    <source>
        <dbReference type="ARBA" id="ARBA00022842"/>
    </source>
</evidence>
<dbReference type="Gene3D" id="3.10.20.370">
    <property type="match status" value="1"/>
</dbReference>
<keyword evidence="7" id="KW-0255">Endonuclease</keyword>
<evidence type="ECO:0000256" key="10">
    <source>
        <dbReference type="ARBA" id="ARBA00022884"/>
    </source>
</evidence>
<dbReference type="InterPro" id="IPR001969">
    <property type="entry name" value="Aspartic_peptidase_AS"/>
</dbReference>
<dbReference type="Pfam" id="PF14893">
    <property type="entry name" value="PNMA"/>
    <property type="match status" value="1"/>
</dbReference>
<dbReference type="Gene3D" id="1.10.340.70">
    <property type="match status" value="1"/>
</dbReference>
<dbReference type="FunFam" id="3.30.420.10:FF:000032">
    <property type="entry name" value="Retrovirus-related Pol polyprotein from transposon 297-like Protein"/>
    <property type="match status" value="1"/>
</dbReference>
<evidence type="ECO:0000256" key="14">
    <source>
        <dbReference type="ARBA" id="ARBA00039658"/>
    </source>
</evidence>
<dbReference type="Gene3D" id="2.40.70.10">
    <property type="entry name" value="Acid Proteases"/>
    <property type="match status" value="1"/>
</dbReference>
<dbReference type="FunFam" id="1.10.340.70:FF:000001">
    <property type="entry name" value="Retrovirus-related Pol polyprotein from transposon gypsy-like Protein"/>
    <property type="match status" value="1"/>
</dbReference>
<evidence type="ECO:0000256" key="15">
    <source>
        <dbReference type="SAM" id="MobiDB-lite"/>
    </source>
</evidence>
<evidence type="ECO:0000256" key="5">
    <source>
        <dbReference type="ARBA" id="ARBA00022695"/>
    </source>
</evidence>
<evidence type="ECO:0000256" key="13">
    <source>
        <dbReference type="ARBA" id="ARBA00023268"/>
    </source>
</evidence>
<accession>A0A1A8LC73</accession>
<dbReference type="EMBL" id="HAEF01004721">
    <property type="protein sequence ID" value="SBR42103.1"/>
    <property type="molecule type" value="Transcribed_RNA"/>
</dbReference>
<dbReference type="PANTHER" id="PTHR37984">
    <property type="entry name" value="PROTEIN CBG26694"/>
    <property type="match status" value="1"/>
</dbReference>
<organism evidence="18">
    <name type="scientific">Nothobranchius pienaari</name>
    <dbReference type="NCBI Taxonomy" id="704102"/>
    <lineage>
        <taxon>Eukaryota</taxon>
        <taxon>Metazoa</taxon>
        <taxon>Chordata</taxon>
        <taxon>Craniata</taxon>
        <taxon>Vertebrata</taxon>
        <taxon>Euteleostomi</taxon>
        <taxon>Actinopterygii</taxon>
        <taxon>Neopterygii</taxon>
        <taxon>Teleostei</taxon>
        <taxon>Neoteleostei</taxon>
        <taxon>Acanthomorphata</taxon>
        <taxon>Ovalentaria</taxon>
        <taxon>Atherinomorphae</taxon>
        <taxon>Cyprinodontiformes</taxon>
        <taxon>Nothobranchiidae</taxon>
        <taxon>Nothobranchius</taxon>
    </lineage>
</organism>
<proteinExistence type="inferred from homology"/>
<evidence type="ECO:0000256" key="3">
    <source>
        <dbReference type="ARBA" id="ARBA00022670"/>
    </source>
</evidence>
<gene>
    <name evidence="18" type="primary">Nfu_g_1_017172</name>
</gene>
<dbReference type="InterPro" id="IPR041577">
    <property type="entry name" value="RT_RNaseH_2"/>
</dbReference>
<keyword evidence="3" id="KW-0645">Protease</keyword>
<keyword evidence="10" id="KW-0694">RNA-binding</keyword>
<dbReference type="PROSITE" id="PS50994">
    <property type="entry name" value="INTEGRASE"/>
    <property type="match status" value="1"/>
</dbReference>
<dbReference type="InterPro" id="IPR000477">
    <property type="entry name" value="RT_dom"/>
</dbReference>
<dbReference type="FunFam" id="3.10.20.370:FF:000001">
    <property type="entry name" value="Retrovirus-related Pol polyprotein from transposon 17.6-like protein"/>
    <property type="match status" value="1"/>
</dbReference>
<evidence type="ECO:0000256" key="2">
    <source>
        <dbReference type="ARBA" id="ARBA00012180"/>
    </source>
</evidence>
<dbReference type="GO" id="GO:0015074">
    <property type="term" value="P:DNA integration"/>
    <property type="evidence" value="ECO:0007669"/>
    <property type="project" value="UniProtKB-KW"/>
</dbReference>
<evidence type="ECO:0000256" key="8">
    <source>
        <dbReference type="ARBA" id="ARBA00022801"/>
    </source>
</evidence>
<feature type="compositionally biased region" description="Pro residues" evidence="15">
    <location>
        <begin position="1543"/>
        <end position="1554"/>
    </location>
</feature>
<keyword evidence="4" id="KW-0808">Transferase</keyword>
<dbReference type="InterPro" id="IPR048270">
    <property type="entry name" value="PNMA_C"/>
</dbReference>
<reference evidence="18" key="2">
    <citation type="submission" date="2016-06" db="EMBL/GenBank/DDBJ databases">
        <title>The genome of a short-lived fish provides insights into sex chromosome evolution and the genetic control of aging.</title>
        <authorList>
            <person name="Reichwald K."/>
            <person name="Felder M."/>
            <person name="Petzold A."/>
            <person name="Koch P."/>
            <person name="Groth M."/>
            <person name="Platzer M."/>
        </authorList>
    </citation>
    <scope>NUCLEOTIDE SEQUENCE</scope>
    <source>
        <tissue evidence="18">Brain</tissue>
    </source>
</reference>
<feature type="region of interest" description="Disordered" evidence="15">
    <location>
        <begin position="1523"/>
        <end position="1556"/>
    </location>
</feature>
<dbReference type="GO" id="GO:0003964">
    <property type="term" value="F:RNA-directed DNA polymerase activity"/>
    <property type="evidence" value="ECO:0007669"/>
    <property type="project" value="UniProtKB-KW"/>
</dbReference>
<dbReference type="EC" id="3.1.26.4" evidence="2"/>
<keyword evidence="8" id="KW-0378">Hydrolase</keyword>
<evidence type="ECO:0000259" key="17">
    <source>
        <dbReference type="PROSITE" id="PS50994"/>
    </source>
</evidence>
<dbReference type="GO" id="GO:0006508">
    <property type="term" value="P:proteolysis"/>
    <property type="evidence" value="ECO:0007669"/>
    <property type="project" value="UniProtKB-KW"/>
</dbReference>
<dbReference type="InterPro" id="IPR041588">
    <property type="entry name" value="Integrase_H2C2"/>
</dbReference>
<keyword evidence="11" id="KW-0229">DNA integration</keyword>
<dbReference type="SUPFAM" id="SSF56672">
    <property type="entry name" value="DNA/RNA polymerases"/>
    <property type="match status" value="1"/>
</dbReference>
<dbReference type="GO" id="GO:0004190">
    <property type="term" value="F:aspartic-type endopeptidase activity"/>
    <property type="evidence" value="ECO:0007669"/>
    <property type="project" value="InterPro"/>
</dbReference>
<protein>
    <recommendedName>
        <fullName evidence="14">Gypsy retrotransposon integrase-like protein 1</fullName>
        <ecNumber evidence="2">3.1.26.4</ecNumber>
    </recommendedName>
</protein>
<sequence>MDAAQSSTSSPVTAQFFLPWFMGAAWIPKFDGQQAKFGEWRAQVEAMLRAQGLSPQQQADFITGALEGEPKREMQLINPRDKDTGKKVLEILQTLYAKPPTRTQLRASFFNCRQKLEENIGSFILRLRELFSRWREQDEAGVDGDEDLLLDQLMVGLQPGPIKQELSRQLRRRGSMTFSEACQEARALAQELQDGDVVLSQRVIAPASKSPDTRMNEKQNVQVQAKFQAEVMEDMKKELMEQMKAVAVDLMAEMRAQMALKDAPTAPRTDRFPAPTQAPRGKRQRPDRTPSYQWDAQGRPICHKCGAVGHEEPATPVETQSTSTLIGECPDVTVKMNGRSIPFILDTGSQVTMLSKSMFTKYLEGTSMTSPGHLPWLTLRAANGLKIPYIGYALVDCQVGKVHVPEKGVIIVEDDCLGSNKGILGMNIIQAVWSVLTQGSHPGLAAFKTTINPPEGQIWTQAFVECRRVATKDPCPPYHGVAKLPPQPPVLIPAHSEMIIWAQVTDGTTNQSCDVLVEPLRDSDTEWCVGKTLATLRGGKVPCKVCNPNPYPVEVPQRRPLAQVLEVAQDDIKGEQELVLHTVEPDVVEVTVRRSGVVAAADDLKLHPVMSLWGDGLTVDQQTAMTSLLQEWAKVFSSHDEDFGRTGVVKHQIPTGAAPPSRERYRPVPPSLYADLRALLQNMINGGIVRESASPWAAPIVLVKKKDGSWRFCVDYRRLNALTHKDAYPLPRIEESLTGLKAAKWYSTLDLASGYWQVEMDPTDREKTAFTTPVGLYEFERMPFGLCNAPATFQRLMQRCLGNMVNESLLIYLDDVVVFSADFDSHVRHLSEVFNKLHQHGLKLQPSKCHLFQRKVTYLGHVISEEGVATDPAKTAAVEDWPIPQTVKQVKSFLGFAGYYRRFIPAFSKLTAPLYALTHGTSHDKRPNPVIWSPECQCAFDKVKEALVQAPVLAYADFTQPFRLYTDASFSGLGAVLAQVQGGKERVIAYASRSLHPAERNDQNYSSFKLELLALKWAVTEKFKDYLYGADFTVFTDNNPLVHLETARLGAVEQRWVAQLANFKYTIKYRPGVQNKNADALSRLQDHEVARVAQVRRDQEESWMERQARDPDLVQVRQWKEHHVSRPEVPDASPFVKQLLREWEDLVIKDGVVGRTQTGTDPNQKLFQVLIPKGEAQEVWRQYHNEMGHPGSARTLAALRQRCYWPRMMEEVKEWTESCPVCICSKAGPEVRAPLVPIQTSYPFEVVGMDYLSLGRPEDRYPYILVITDLFSKYAVAAPTRDQSANTTARALYSSLIQIFGCPERILTDRGAAFESALLQELCQLYGCKKSRTTAYHPQGNGACERFNQTLLNLLNSLTETDQAQWPDRLPALLQAYNSTVHSATRLTPHYVVFGRHARLPIDWITGLGPTTEHCTLQGWVRHHKKTLDFAYQTAKGYVQQRQTRDQAHYNRRTKMLPILPGERVLIRNFRRRAKGKLGPRWTPEPYVVVTQLREGLPVYILRPEGKETPTRTVHRNNLRLCPLNVSPDDAGDLPQGREVPRTKPPTGLPPPTWWLPGLVAEYTQPLAAQTEGNVPDPPVNPAAPRDDQNRPPLRQSRRTNFGRPPARGRTEASEGRGAGQRPTPTDDELEQTQSVTEPRRGGRGPSLEISKSTRY</sequence>
<evidence type="ECO:0000256" key="12">
    <source>
        <dbReference type="ARBA" id="ARBA00022918"/>
    </source>
</evidence>
<dbReference type="GO" id="GO:0003723">
    <property type="term" value="F:RNA binding"/>
    <property type="evidence" value="ECO:0007669"/>
    <property type="project" value="UniProtKB-KW"/>
</dbReference>
<dbReference type="GO" id="GO:0004523">
    <property type="term" value="F:RNA-DNA hybrid ribonuclease activity"/>
    <property type="evidence" value="ECO:0007669"/>
    <property type="project" value="UniProtKB-EC"/>
</dbReference>
<dbReference type="CDD" id="cd09274">
    <property type="entry name" value="RNase_HI_RT_Ty3"/>
    <property type="match status" value="1"/>
</dbReference>
<dbReference type="InterPro" id="IPR012337">
    <property type="entry name" value="RNaseH-like_sf"/>
</dbReference>
<reference evidence="18" key="1">
    <citation type="submission" date="2016-05" db="EMBL/GenBank/DDBJ databases">
        <authorList>
            <person name="Lavstsen T."/>
            <person name="Jespersen J.S."/>
        </authorList>
    </citation>
    <scope>NUCLEOTIDE SEQUENCE</scope>
    <source>
        <tissue evidence="18">Brain</tissue>
    </source>
</reference>
<evidence type="ECO:0000256" key="1">
    <source>
        <dbReference type="ARBA" id="ARBA00010879"/>
    </source>
</evidence>
<dbReference type="InterPro" id="IPR043128">
    <property type="entry name" value="Rev_trsase/Diguanyl_cyclase"/>
</dbReference>
<comment type="similarity">
    <text evidence="1">Belongs to the beta type-B retroviral polymerase family. HERV class-II K(HML-2) pol subfamily.</text>
</comment>
<evidence type="ECO:0000256" key="11">
    <source>
        <dbReference type="ARBA" id="ARBA00022908"/>
    </source>
</evidence>
<evidence type="ECO:0000256" key="6">
    <source>
        <dbReference type="ARBA" id="ARBA00022722"/>
    </source>
</evidence>
<dbReference type="Gene3D" id="3.30.70.270">
    <property type="match status" value="2"/>
</dbReference>
<dbReference type="InterPro" id="IPR050951">
    <property type="entry name" value="Retrovirus_Pol_polyprotein"/>
</dbReference>
<name>A0A1A8LC73_9TELE</name>
<feature type="domain" description="Reverse transcriptase" evidence="16">
    <location>
        <begin position="684"/>
        <end position="863"/>
    </location>
</feature>